<dbReference type="GO" id="GO:0016020">
    <property type="term" value="C:membrane"/>
    <property type="evidence" value="ECO:0007669"/>
    <property type="project" value="UniProtKB-SubCell"/>
</dbReference>
<protein>
    <submittedName>
        <fullName evidence="8">TonB family protein</fullName>
    </submittedName>
</protein>
<keyword evidence="4 6" id="KW-0472">Membrane</keyword>
<dbReference type="Gene3D" id="3.30.1150.10">
    <property type="match status" value="1"/>
</dbReference>
<dbReference type="InterPro" id="IPR006260">
    <property type="entry name" value="TonB/TolA_C"/>
</dbReference>
<proteinExistence type="predicted"/>
<accession>A0AAW4L3V2</accession>
<evidence type="ECO:0000259" key="7">
    <source>
        <dbReference type="PROSITE" id="PS52015"/>
    </source>
</evidence>
<keyword evidence="2 6" id="KW-0812">Transmembrane</keyword>
<dbReference type="InterPro" id="IPR037682">
    <property type="entry name" value="TonB_C"/>
</dbReference>
<feature type="transmembrane region" description="Helical" evidence="6">
    <location>
        <begin position="20"/>
        <end position="40"/>
    </location>
</feature>
<dbReference type="Pfam" id="PF13103">
    <property type="entry name" value="TonB_2"/>
    <property type="match status" value="1"/>
</dbReference>
<evidence type="ECO:0000256" key="6">
    <source>
        <dbReference type="SAM" id="Phobius"/>
    </source>
</evidence>
<evidence type="ECO:0000256" key="3">
    <source>
        <dbReference type="ARBA" id="ARBA00022989"/>
    </source>
</evidence>
<evidence type="ECO:0000256" key="2">
    <source>
        <dbReference type="ARBA" id="ARBA00022692"/>
    </source>
</evidence>
<name>A0AAW4L3V2_9BACT</name>
<dbReference type="SUPFAM" id="SSF74653">
    <property type="entry name" value="TolA/TonB C-terminal domain"/>
    <property type="match status" value="1"/>
</dbReference>
<dbReference type="Proteomes" id="UP000811899">
    <property type="component" value="Unassembled WGS sequence"/>
</dbReference>
<organism evidence="8 9">
    <name type="scientific">Geoanaerobacter pelophilus</name>
    <dbReference type="NCBI Taxonomy" id="60036"/>
    <lineage>
        <taxon>Bacteria</taxon>
        <taxon>Pseudomonadati</taxon>
        <taxon>Thermodesulfobacteriota</taxon>
        <taxon>Desulfuromonadia</taxon>
        <taxon>Geobacterales</taxon>
        <taxon>Geobacteraceae</taxon>
        <taxon>Geoanaerobacter</taxon>
    </lineage>
</organism>
<keyword evidence="3 6" id="KW-1133">Transmembrane helix</keyword>
<feature type="domain" description="TonB C-terminal" evidence="7">
    <location>
        <begin position="147"/>
        <end position="242"/>
    </location>
</feature>
<dbReference type="PROSITE" id="PS52015">
    <property type="entry name" value="TONB_CTD"/>
    <property type="match status" value="1"/>
</dbReference>
<dbReference type="RefSeq" id="WP_214172622.1">
    <property type="nucleotide sequence ID" value="NZ_JAHCVJ010000007.1"/>
</dbReference>
<dbReference type="EMBL" id="JAHCVJ010000007">
    <property type="protein sequence ID" value="MBT0665854.1"/>
    <property type="molecule type" value="Genomic_DNA"/>
</dbReference>
<dbReference type="AlphaFoldDB" id="A0AAW4L3V2"/>
<comment type="caution">
    <text evidence="8">The sequence shown here is derived from an EMBL/GenBank/DDBJ whole genome shotgun (WGS) entry which is preliminary data.</text>
</comment>
<gene>
    <name evidence="8" type="ORF">KI809_16205</name>
</gene>
<dbReference type="NCBIfam" id="TIGR01352">
    <property type="entry name" value="tonB_Cterm"/>
    <property type="match status" value="1"/>
</dbReference>
<feature type="region of interest" description="Disordered" evidence="5">
    <location>
        <begin position="64"/>
        <end position="106"/>
    </location>
</feature>
<evidence type="ECO:0000256" key="4">
    <source>
        <dbReference type="ARBA" id="ARBA00023136"/>
    </source>
</evidence>
<evidence type="ECO:0000313" key="8">
    <source>
        <dbReference type="EMBL" id="MBT0665854.1"/>
    </source>
</evidence>
<evidence type="ECO:0000256" key="1">
    <source>
        <dbReference type="ARBA" id="ARBA00004167"/>
    </source>
</evidence>
<comment type="subcellular location">
    <subcellularLocation>
        <location evidence="1">Membrane</location>
        <topology evidence="1">Single-pass membrane protein</topology>
    </subcellularLocation>
</comment>
<dbReference type="GO" id="GO:0055085">
    <property type="term" value="P:transmembrane transport"/>
    <property type="evidence" value="ECO:0007669"/>
    <property type="project" value="InterPro"/>
</dbReference>
<keyword evidence="9" id="KW-1185">Reference proteome</keyword>
<sequence>MNEDLLDLNAEETAAVVRPFFPKMIAISLALHVICAIIIAGGGKGRPGDPTINYLDLTMSEPPAAVSKPAAPPPELTTPAEDAVLPKAEETPPPPPTEAEKLRQEAQNAVKAAADQPEAMQKVSFGLGLLNGHFGTIADGRTLRNDMREYHLSLLRSINENWWRNGNKFEGMNSAIVNIMVSRSGEIINAQIMQSSGNPAYDRVLMKSLIDAGPLPPLPPQYESQVFTAPIKFNPPLTLFGSPSG</sequence>
<evidence type="ECO:0000313" key="9">
    <source>
        <dbReference type="Proteomes" id="UP000811899"/>
    </source>
</evidence>
<reference evidence="8 9" key="1">
    <citation type="submission" date="2021-05" db="EMBL/GenBank/DDBJ databases">
        <title>The draft genome of Geobacter pelophilus DSM 12255.</title>
        <authorList>
            <person name="Xu Z."/>
            <person name="Masuda Y."/>
            <person name="Itoh H."/>
            <person name="Senoo K."/>
        </authorList>
    </citation>
    <scope>NUCLEOTIDE SEQUENCE [LARGE SCALE GENOMIC DNA]</scope>
    <source>
        <strain evidence="8 9">DSM 12255</strain>
    </source>
</reference>
<evidence type="ECO:0000256" key="5">
    <source>
        <dbReference type="SAM" id="MobiDB-lite"/>
    </source>
</evidence>